<dbReference type="SUPFAM" id="SSF51110">
    <property type="entry name" value="alpha-D-mannose-specific plant lectins"/>
    <property type="match status" value="1"/>
</dbReference>
<keyword evidence="3" id="KW-1015">Disulfide bond</keyword>
<dbReference type="SUPFAM" id="SSF57414">
    <property type="entry name" value="Hairpin loop containing domain-like"/>
    <property type="match status" value="1"/>
</dbReference>
<evidence type="ECO:0000259" key="7">
    <source>
        <dbReference type="PROSITE" id="PS50948"/>
    </source>
</evidence>
<dbReference type="InterPro" id="IPR000858">
    <property type="entry name" value="S_locus_glycoprot_dom"/>
</dbReference>
<dbReference type="GO" id="GO:0048544">
    <property type="term" value="P:recognition of pollen"/>
    <property type="evidence" value="ECO:0007669"/>
    <property type="project" value="InterPro"/>
</dbReference>
<gene>
    <name evidence="8" type="ORF">L484_013810</name>
</gene>
<dbReference type="EMBL" id="KE343657">
    <property type="protein sequence ID" value="EXB37770.1"/>
    <property type="molecule type" value="Genomic_DNA"/>
</dbReference>
<dbReference type="KEGG" id="mnt:21396974"/>
<dbReference type="eggNOG" id="ENOG502QU25">
    <property type="taxonomic scope" value="Eukaryota"/>
</dbReference>
<organism evidence="8 9">
    <name type="scientific">Morus notabilis</name>
    <dbReference type="NCBI Taxonomy" id="981085"/>
    <lineage>
        <taxon>Eukaryota</taxon>
        <taxon>Viridiplantae</taxon>
        <taxon>Streptophyta</taxon>
        <taxon>Embryophyta</taxon>
        <taxon>Tracheophyta</taxon>
        <taxon>Spermatophyta</taxon>
        <taxon>Magnoliopsida</taxon>
        <taxon>eudicotyledons</taxon>
        <taxon>Gunneridae</taxon>
        <taxon>Pentapetalae</taxon>
        <taxon>rosids</taxon>
        <taxon>fabids</taxon>
        <taxon>Rosales</taxon>
        <taxon>Moraceae</taxon>
        <taxon>Moreae</taxon>
        <taxon>Morus</taxon>
    </lineage>
</organism>
<dbReference type="STRING" id="981085.W9QI76"/>
<dbReference type="Pfam" id="PF00024">
    <property type="entry name" value="PAN_1"/>
    <property type="match status" value="1"/>
</dbReference>
<evidence type="ECO:0000313" key="9">
    <source>
        <dbReference type="Proteomes" id="UP000030645"/>
    </source>
</evidence>
<dbReference type="InterPro" id="IPR036426">
    <property type="entry name" value="Bulb-type_lectin_dom_sf"/>
</dbReference>
<feature type="chain" id="PRO_5004928693" evidence="6">
    <location>
        <begin position="32"/>
        <end position="496"/>
    </location>
</feature>
<dbReference type="Pfam" id="PF01453">
    <property type="entry name" value="B_lectin"/>
    <property type="match status" value="1"/>
</dbReference>
<evidence type="ECO:0000256" key="3">
    <source>
        <dbReference type="ARBA" id="ARBA00023157"/>
    </source>
</evidence>
<evidence type="ECO:0000256" key="4">
    <source>
        <dbReference type="ARBA" id="ARBA00023180"/>
    </source>
</evidence>
<dbReference type="Proteomes" id="UP000030645">
    <property type="component" value="Unassembled WGS sequence"/>
</dbReference>
<dbReference type="InterPro" id="IPR001480">
    <property type="entry name" value="Bulb-type_lectin_dom"/>
</dbReference>
<dbReference type="AlphaFoldDB" id="W9QI76"/>
<sequence>MINSTNSVTQLRATQLLLLIITIFISSCTEANDTQELLKGFKARPDPSTTSFQSLLRDPTGNLSFGFLRTNRTRLSLAVLHLPSSETLWLADPTRFLHWSHKTELTFTNGSLVISNPGSRVFWSSSNSVAGDRVVLLNSSSLQIQDNLKSVVWQSFDFPGNTLVEGQNFTDAMTLISSNGKYFMRLGSDFMGLYAGFKRGYEQIYWKHRAMQAKAEIVQGKGPIYARVNPDGYLGMYQTGTEPPVDVQPFSTFQKQVNGLIRVVLEPDGNLRGYFWDGSTWVSNYQAISETCELPSPCGSYGLCKSGSGCSCIDNRTEYISGGECLPTESGSGDFCGDAVANNGFWVLRRKGVELPYNELMRYETTSSLEECEGICEKNCSCWGAVYNNASRFCYTVDYPIQTLLSVGDETKVGYFKVRKSAHKGRVGVVFRALIGVFFGAVLVFVGFIGFVVYKAWERRRGVKRFLHDDETGGVSPGPYKDLGSASFRALEMCNR</sequence>
<keyword evidence="2 6" id="KW-0732">Signal</keyword>
<name>W9QI76_9ROSA</name>
<dbReference type="PROSITE" id="PS50948">
    <property type="entry name" value="PAN"/>
    <property type="match status" value="1"/>
</dbReference>
<dbReference type="PIRSF" id="PIRSF002686">
    <property type="entry name" value="SLG"/>
    <property type="match status" value="1"/>
</dbReference>
<reference evidence="9" key="1">
    <citation type="submission" date="2013-01" db="EMBL/GenBank/DDBJ databases">
        <title>Draft Genome Sequence of a Mulberry Tree, Morus notabilis C.K. Schneid.</title>
        <authorList>
            <person name="He N."/>
            <person name="Zhao S."/>
        </authorList>
    </citation>
    <scope>NUCLEOTIDE SEQUENCE</scope>
</reference>
<dbReference type="OrthoDB" id="590879at2759"/>
<dbReference type="Pfam" id="PF00954">
    <property type="entry name" value="S_locus_glycop"/>
    <property type="match status" value="1"/>
</dbReference>
<evidence type="ECO:0000256" key="1">
    <source>
        <dbReference type="ARBA" id="ARBA00003061"/>
    </source>
</evidence>
<accession>W9QI76</accession>
<dbReference type="SMART" id="SM00108">
    <property type="entry name" value="B_lectin"/>
    <property type="match status" value="1"/>
</dbReference>
<feature type="domain" description="Apple" evidence="7">
    <location>
        <begin position="336"/>
        <end position="420"/>
    </location>
</feature>
<keyword evidence="5" id="KW-0472">Membrane</keyword>
<keyword evidence="5" id="KW-0812">Transmembrane</keyword>
<evidence type="ECO:0000256" key="5">
    <source>
        <dbReference type="SAM" id="Phobius"/>
    </source>
</evidence>
<keyword evidence="9" id="KW-1185">Reference proteome</keyword>
<dbReference type="Gene3D" id="2.90.10.10">
    <property type="entry name" value="Bulb-type lectin domain"/>
    <property type="match status" value="2"/>
</dbReference>
<dbReference type="InterPro" id="IPR003609">
    <property type="entry name" value="Pan_app"/>
</dbReference>
<comment type="function">
    <text evidence="1">Involved in sporophytic self-incompatibility system (the inability of flowering plants to achieve self-fertilization).</text>
</comment>
<evidence type="ECO:0000256" key="6">
    <source>
        <dbReference type="SAM" id="SignalP"/>
    </source>
</evidence>
<evidence type="ECO:0000313" key="8">
    <source>
        <dbReference type="EMBL" id="EXB37770.1"/>
    </source>
</evidence>
<dbReference type="CDD" id="cd01098">
    <property type="entry name" value="PAN_AP_plant"/>
    <property type="match status" value="1"/>
</dbReference>
<protein>
    <submittedName>
        <fullName evidence="8">PAN domain-containing protein</fullName>
    </submittedName>
</protein>
<proteinExistence type="predicted"/>
<dbReference type="PANTHER" id="PTHR32444:SF108">
    <property type="entry name" value="OS02G0527900 PROTEIN"/>
    <property type="match status" value="1"/>
</dbReference>
<dbReference type="InterPro" id="IPR035446">
    <property type="entry name" value="SLSG/EP1"/>
</dbReference>
<feature type="signal peptide" evidence="6">
    <location>
        <begin position="1"/>
        <end position="31"/>
    </location>
</feature>
<keyword evidence="4" id="KW-0325">Glycoprotein</keyword>
<keyword evidence="5" id="KW-1133">Transmembrane helix</keyword>
<dbReference type="PANTHER" id="PTHR32444">
    <property type="entry name" value="BULB-TYPE LECTIN DOMAIN-CONTAINING PROTEIN"/>
    <property type="match status" value="1"/>
</dbReference>
<evidence type="ECO:0000256" key="2">
    <source>
        <dbReference type="ARBA" id="ARBA00022729"/>
    </source>
</evidence>
<feature type="transmembrane region" description="Helical" evidence="5">
    <location>
        <begin position="429"/>
        <end position="454"/>
    </location>
</feature>